<comment type="subcellular location">
    <subcellularLocation>
        <location evidence="8">Cytoplasm</location>
    </subcellularLocation>
</comment>
<feature type="active site" description="Proton donor" evidence="8">
    <location>
        <position position="37"/>
    </location>
</feature>
<dbReference type="Pfam" id="PF02569">
    <property type="entry name" value="Pantoate_ligase"/>
    <property type="match status" value="1"/>
</dbReference>
<dbReference type="CDD" id="cd00560">
    <property type="entry name" value="PanC"/>
    <property type="match status" value="1"/>
</dbReference>
<dbReference type="OrthoDB" id="9773087at2"/>
<evidence type="ECO:0000256" key="4">
    <source>
        <dbReference type="ARBA" id="ARBA00022655"/>
    </source>
</evidence>
<keyword evidence="4 8" id="KW-0566">Pantothenate biosynthesis</keyword>
<dbReference type="InterPro" id="IPR003721">
    <property type="entry name" value="Pantoate_ligase"/>
</dbReference>
<feature type="binding site" evidence="8">
    <location>
        <position position="155"/>
    </location>
    <ligand>
        <name>(R)-pantoate</name>
        <dbReference type="ChEBI" id="CHEBI:15980"/>
    </ligand>
</feature>
<keyword evidence="5 8" id="KW-0547">Nucleotide-binding</keyword>
<evidence type="ECO:0000256" key="5">
    <source>
        <dbReference type="ARBA" id="ARBA00022741"/>
    </source>
</evidence>
<dbReference type="STRING" id="108003.B1C78_10215"/>
<dbReference type="GO" id="GO:0004592">
    <property type="term" value="F:pantoate-beta-alanine ligase activity"/>
    <property type="evidence" value="ECO:0007669"/>
    <property type="project" value="UniProtKB-UniRule"/>
</dbReference>
<feature type="binding site" evidence="8">
    <location>
        <begin position="30"/>
        <end position="37"/>
    </location>
    <ligand>
        <name>ATP</name>
        <dbReference type="ChEBI" id="CHEBI:30616"/>
    </ligand>
</feature>
<dbReference type="RefSeq" id="WP_077279054.1">
    <property type="nucleotide sequence ID" value="NZ_MVBK01000058.1"/>
</dbReference>
<feature type="binding site" evidence="8">
    <location>
        <begin position="149"/>
        <end position="152"/>
    </location>
    <ligand>
        <name>ATP</name>
        <dbReference type="ChEBI" id="CHEBI:30616"/>
    </ligand>
</feature>
<evidence type="ECO:0000256" key="7">
    <source>
        <dbReference type="ARBA" id="ARBA00048258"/>
    </source>
</evidence>
<dbReference type="GO" id="GO:0005829">
    <property type="term" value="C:cytosol"/>
    <property type="evidence" value="ECO:0007669"/>
    <property type="project" value="TreeGrafter"/>
</dbReference>
<keyword evidence="8" id="KW-0963">Cytoplasm</keyword>
<dbReference type="Gene3D" id="3.40.50.620">
    <property type="entry name" value="HUPs"/>
    <property type="match status" value="1"/>
</dbReference>
<dbReference type="FunFam" id="3.40.50.620:FF:000013">
    <property type="entry name" value="Pantothenate synthetase"/>
    <property type="match status" value="1"/>
</dbReference>
<evidence type="ECO:0000256" key="1">
    <source>
        <dbReference type="ARBA" id="ARBA00004990"/>
    </source>
</evidence>
<keyword evidence="6 8" id="KW-0067">ATP-binding</keyword>
<feature type="binding site" evidence="8">
    <location>
        <position position="61"/>
    </location>
    <ligand>
        <name>beta-alanine</name>
        <dbReference type="ChEBI" id="CHEBI:57966"/>
    </ligand>
</feature>
<evidence type="ECO:0000256" key="2">
    <source>
        <dbReference type="ARBA" id="ARBA00009256"/>
    </source>
</evidence>
<reference evidence="9 10" key="1">
    <citation type="submission" date="2017-02" db="EMBL/GenBank/DDBJ databases">
        <title>Genomic diversity within the haloalkaliphilic genus Thioalkalivibrio.</title>
        <authorList>
            <person name="Ahn A.-C."/>
            <person name="Meier-Kolthoff J."/>
            <person name="Overmars L."/>
            <person name="Richter M."/>
            <person name="Woyke T."/>
            <person name="Sorokin D.Y."/>
            <person name="Muyzer G."/>
        </authorList>
    </citation>
    <scope>NUCLEOTIDE SEQUENCE [LARGE SCALE GENOMIC DNA]</scope>
    <source>
        <strain evidence="9 10">ALJD</strain>
    </source>
</reference>
<dbReference type="UniPathway" id="UPA00028">
    <property type="reaction ID" value="UER00005"/>
</dbReference>
<dbReference type="InterPro" id="IPR014729">
    <property type="entry name" value="Rossmann-like_a/b/a_fold"/>
</dbReference>
<dbReference type="Gene3D" id="3.30.1300.10">
    <property type="entry name" value="Pantoate-beta-alanine ligase, C-terminal domain"/>
    <property type="match status" value="1"/>
</dbReference>
<feature type="binding site" evidence="8">
    <location>
        <position position="178"/>
    </location>
    <ligand>
        <name>ATP</name>
        <dbReference type="ChEBI" id="CHEBI:30616"/>
    </ligand>
</feature>
<gene>
    <name evidence="8" type="primary">panC</name>
    <name evidence="9" type="ORF">B1C78_10215</name>
</gene>
<dbReference type="GO" id="GO:0015940">
    <property type="term" value="P:pantothenate biosynthetic process"/>
    <property type="evidence" value="ECO:0007669"/>
    <property type="project" value="UniProtKB-UniRule"/>
</dbReference>
<dbReference type="AlphaFoldDB" id="A0A1V3NFA0"/>
<sequence>MKTVHTRAELAAALSPWRREDRAVALVPTMGHLHRGHLALVERARRDAQHVVASIFVNPLQFDRADDLAAYPRTLEADAQALADAGVDLLFAPPEAEVYPRGREGVTRVEVPGLGDDLEGAHRPGHFTGVATVVCKLFGMVRPHLAVFGEKDFQQLMIVRRMTADLDLGVEILSEPTVREPDGLALSSRNSLLDENDRARAPALYRSLAGCGKRLAAGETDVPALEQAGRAELEAAGLRPDYISIRRRQDLGPPGPEDQALVVLGAAWCGPVRLIDNLTVDLLHCGRLRIMTG</sequence>
<evidence type="ECO:0000256" key="6">
    <source>
        <dbReference type="ARBA" id="ARBA00022840"/>
    </source>
</evidence>
<dbReference type="PANTHER" id="PTHR21299">
    <property type="entry name" value="CYTIDYLATE KINASE/PANTOATE-BETA-ALANINE LIGASE"/>
    <property type="match status" value="1"/>
</dbReference>
<proteinExistence type="inferred from homology"/>
<feature type="binding site" evidence="8">
    <location>
        <position position="61"/>
    </location>
    <ligand>
        <name>(R)-pantoate</name>
        <dbReference type="ChEBI" id="CHEBI:15980"/>
    </ligand>
</feature>
<dbReference type="HAMAP" id="MF_00158">
    <property type="entry name" value="PanC"/>
    <property type="match status" value="1"/>
</dbReference>
<keyword evidence="10" id="KW-1185">Reference proteome</keyword>
<comment type="function">
    <text evidence="8">Catalyzes the condensation of pantoate with beta-alanine in an ATP-dependent reaction via a pantoyl-adenylate intermediate.</text>
</comment>
<dbReference type="PANTHER" id="PTHR21299:SF1">
    <property type="entry name" value="PANTOATE--BETA-ALANINE LIGASE"/>
    <property type="match status" value="1"/>
</dbReference>
<accession>A0A1V3NFA0</accession>
<comment type="catalytic activity">
    <reaction evidence="7 8">
        <text>(R)-pantoate + beta-alanine + ATP = (R)-pantothenate + AMP + diphosphate + H(+)</text>
        <dbReference type="Rhea" id="RHEA:10912"/>
        <dbReference type="ChEBI" id="CHEBI:15378"/>
        <dbReference type="ChEBI" id="CHEBI:15980"/>
        <dbReference type="ChEBI" id="CHEBI:29032"/>
        <dbReference type="ChEBI" id="CHEBI:30616"/>
        <dbReference type="ChEBI" id="CHEBI:33019"/>
        <dbReference type="ChEBI" id="CHEBI:57966"/>
        <dbReference type="ChEBI" id="CHEBI:456215"/>
        <dbReference type="EC" id="6.3.2.1"/>
    </reaction>
</comment>
<dbReference type="NCBIfam" id="TIGR00018">
    <property type="entry name" value="panC"/>
    <property type="match status" value="1"/>
</dbReference>
<name>A0A1V3NFA0_9GAMM</name>
<keyword evidence="3 8" id="KW-0436">Ligase</keyword>
<organism evidence="9 10">
    <name type="scientific">Thioalkalivibrio denitrificans</name>
    <dbReference type="NCBI Taxonomy" id="108003"/>
    <lineage>
        <taxon>Bacteria</taxon>
        <taxon>Pseudomonadati</taxon>
        <taxon>Pseudomonadota</taxon>
        <taxon>Gammaproteobacteria</taxon>
        <taxon>Chromatiales</taxon>
        <taxon>Ectothiorhodospiraceae</taxon>
        <taxon>Thioalkalivibrio</taxon>
    </lineage>
</organism>
<dbReference type="EC" id="6.3.2.1" evidence="8"/>
<dbReference type="InterPro" id="IPR042176">
    <property type="entry name" value="Pantoate_ligase_C"/>
</dbReference>
<dbReference type="SUPFAM" id="SSF52374">
    <property type="entry name" value="Nucleotidylyl transferase"/>
    <property type="match status" value="1"/>
</dbReference>
<evidence type="ECO:0000256" key="8">
    <source>
        <dbReference type="HAMAP-Rule" id="MF_00158"/>
    </source>
</evidence>
<comment type="pathway">
    <text evidence="1 8">Cofactor biosynthesis; (R)-pantothenate biosynthesis; (R)-pantothenate from (R)-pantoate and beta-alanine: step 1/1.</text>
</comment>
<dbReference type="GO" id="GO:0005524">
    <property type="term" value="F:ATP binding"/>
    <property type="evidence" value="ECO:0007669"/>
    <property type="project" value="UniProtKB-KW"/>
</dbReference>
<evidence type="ECO:0000313" key="9">
    <source>
        <dbReference type="EMBL" id="OOG23777.1"/>
    </source>
</evidence>
<evidence type="ECO:0000313" key="10">
    <source>
        <dbReference type="Proteomes" id="UP000189462"/>
    </source>
</evidence>
<comment type="miscellaneous">
    <text evidence="8">The reaction proceeds by a bi uni uni bi ping pong mechanism.</text>
</comment>
<evidence type="ECO:0000256" key="3">
    <source>
        <dbReference type="ARBA" id="ARBA00022598"/>
    </source>
</evidence>
<dbReference type="Proteomes" id="UP000189462">
    <property type="component" value="Unassembled WGS sequence"/>
</dbReference>
<comment type="caution">
    <text evidence="9">The sequence shown here is derived from an EMBL/GenBank/DDBJ whole genome shotgun (WGS) entry which is preliminary data.</text>
</comment>
<dbReference type="EMBL" id="MVBK01000058">
    <property type="protein sequence ID" value="OOG23777.1"/>
    <property type="molecule type" value="Genomic_DNA"/>
</dbReference>
<comment type="similarity">
    <text evidence="2 8">Belongs to the pantothenate synthetase family.</text>
</comment>
<comment type="subunit">
    <text evidence="8">Homodimer.</text>
</comment>
<feature type="binding site" evidence="8">
    <location>
        <begin position="186"/>
        <end position="189"/>
    </location>
    <ligand>
        <name>ATP</name>
        <dbReference type="ChEBI" id="CHEBI:30616"/>
    </ligand>
</feature>
<protein>
    <recommendedName>
        <fullName evidence="8">Pantothenate synthetase</fullName>
        <shortName evidence="8">PS</shortName>
        <ecNumber evidence="8">6.3.2.1</ecNumber>
    </recommendedName>
    <alternativeName>
        <fullName evidence="8">Pantoate--beta-alanine ligase</fullName>
    </alternativeName>
    <alternativeName>
        <fullName evidence="8">Pantoate-activating enzyme</fullName>
    </alternativeName>
</protein>